<dbReference type="EMBL" id="VBQZ03000087">
    <property type="protein sequence ID" value="MXQ92843.1"/>
    <property type="molecule type" value="Genomic_DNA"/>
</dbReference>
<evidence type="ECO:0000313" key="2">
    <source>
        <dbReference type="Proteomes" id="UP000322234"/>
    </source>
</evidence>
<comment type="caution">
    <text evidence="1">The sequence shown here is derived from an EMBL/GenBank/DDBJ whole genome shotgun (WGS) entry which is preliminary data.</text>
</comment>
<proteinExistence type="predicted"/>
<accession>A0A6B0S0F3</accession>
<reference evidence="1" key="1">
    <citation type="submission" date="2019-10" db="EMBL/GenBank/DDBJ databases">
        <title>The sequence and de novo assembly of the wild yak genome.</title>
        <authorList>
            <person name="Liu Y."/>
        </authorList>
    </citation>
    <scope>NUCLEOTIDE SEQUENCE [LARGE SCALE GENOMIC DNA]</scope>
    <source>
        <strain evidence="1">WY2019</strain>
    </source>
</reference>
<sequence>MSTSCWQQNATPGKCLETQQHKRVSAKIRIGGENLGPSKGSKKQSDFFRHYLRCSPLLWVKHNLKNHICIFSVIEIHVKLALRVGEPSSKNTEIMWSLMPRLA</sequence>
<protein>
    <submittedName>
        <fullName evidence="1">Uncharacterized protein</fullName>
    </submittedName>
</protein>
<dbReference type="AlphaFoldDB" id="A0A6B0S0F3"/>
<gene>
    <name evidence="1" type="ORF">E5288_WYG002854</name>
</gene>
<organism evidence="1 2">
    <name type="scientific">Bos mutus</name>
    <name type="common">wild yak</name>
    <dbReference type="NCBI Taxonomy" id="72004"/>
    <lineage>
        <taxon>Eukaryota</taxon>
        <taxon>Metazoa</taxon>
        <taxon>Chordata</taxon>
        <taxon>Craniata</taxon>
        <taxon>Vertebrata</taxon>
        <taxon>Euteleostomi</taxon>
        <taxon>Mammalia</taxon>
        <taxon>Eutheria</taxon>
        <taxon>Laurasiatheria</taxon>
        <taxon>Artiodactyla</taxon>
        <taxon>Ruminantia</taxon>
        <taxon>Pecora</taxon>
        <taxon>Bovidae</taxon>
        <taxon>Bovinae</taxon>
        <taxon>Bos</taxon>
    </lineage>
</organism>
<name>A0A6B0S0F3_9CETA</name>
<dbReference type="Proteomes" id="UP000322234">
    <property type="component" value="Unassembled WGS sequence"/>
</dbReference>
<keyword evidence="2" id="KW-1185">Reference proteome</keyword>
<evidence type="ECO:0000313" key="1">
    <source>
        <dbReference type="EMBL" id="MXQ92843.1"/>
    </source>
</evidence>